<organism evidence="1 2">
    <name type="scientific">Lasiodiplodia hormozganensis</name>
    <dbReference type="NCBI Taxonomy" id="869390"/>
    <lineage>
        <taxon>Eukaryota</taxon>
        <taxon>Fungi</taxon>
        <taxon>Dikarya</taxon>
        <taxon>Ascomycota</taxon>
        <taxon>Pezizomycotina</taxon>
        <taxon>Dothideomycetes</taxon>
        <taxon>Dothideomycetes incertae sedis</taxon>
        <taxon>Botryosphaeriales</taxon>
        <taxon>Botryosphaeriaceae</taxon>
        <taxon>Lasiodiplodia</taxon>
    </lineage>
</organism>
<keyword evidence="2" id="KW-1185">Reference proteome</keyword>
<comment type="caution">
    <text evidence="1">The sequence shown here is derived from an EMBL/GenBank/DDBJ whole genome shotgun (WGS) entry which is preliminary data.</text>
</comment>
<dbReference type="Proteomes" id="UP001175001">
    <property type="component" value="Unassembled WGS sequence"/>
</dbReference>
<dbReference type="Gene3D" id="1.20.1290.10">
    <property type="entry name" value="AhpD-like"/>
    <property type="match status" value="1"/>
</dbReference>
<dbReference type="AlphaFoldDB" id="A0AA39Y903"/>
<reference evidence="1" key="1">
    <citation type="submission" date="2023-06" db="EMBL/GenBank/DDBJ databases">
        <title>Multi-omics analyses reveal the molecular pathogenesis toolkit of Lasiodiplodia hormozganensis, a cross-kingdom pathogen.</title>
        <authorList>
            <person name="Felix C."/>
            <person name="Meneses R."/>
            <person name="Goncalves M.F.M."/>
            <person name="Tilleman L."/>
            <person name="Duarte A.S."/>
            <person name="Jorrin-Novo J.V."/>
            <person name="Van De Peer Y."/>
            <person name="Deforce D."/>
            <person name="Van Nieuwerburgh F."/>
            <person name="Esteves A.C."/>
            <person name="Alves A."/>
        </authorList>
    </citation>
    <scope>NUCLEOTIDE SEQUENCE</scope>
    <source>
        <strain evidence="1">CBS 339.90</strain>
    </source>
</reference>
<gene>
    <name evidence="1" type="ORF">DIS24_g7249</name>
</gene>
<evidence type="ECO:0000313" key="1">
    <source>
        <dbReference type="EMBL" id="KAK0647919.1"/>
    </source>
</evidence>
<evidence type="ECO:0000313" key="2">
    <source>
        <dbReference type="Proteomes" id="UP001175001"/>
    </source>
</evidence>
<name>A0AA39Y903_9PEZI</name>
<protein>
    <recommendedName>
        <fullName evidence="3">Carboxymuconolactone decarboxylase-like domain-containing protein</fullName>
    </recommendedName>
</protein>
<dbReference type="PANTHER" id="PTHR34846">
    <property type="entry name" value="4-CARBOXYMUCONOLACTONE DECARBOXYLASE FAMILY PROTEIN (AFU_ORTHOLOGUE AFUA_6G11590)"/>
    <property type="match status" value="1"/>
</dbReference>
<evidence type="ECO:0008006" key="3">
    <source>
        <dbReference type="Google" id="ProtNLM"/>
    </source>
</evidence>
<dbReference type="InterPro" id="IPR029032">
    <property type="entry name" value="AhpD-like"/>
</dbReference>
<proteinExistence type="predicted"/>
<sequence length="234" mass="25128">MSNHTNGVANGSANGVDPFRKTCLVPYVDPKTAPPAVAEKINVLPFRRNIFLLLGHSEGLFPHLMGVIGGCFNGKVRTVPLLDWQLIVLRTASTLGAKYEYDVNLPVAEVYEMDPAKITAISSCSPASVVAGDGPWTARDRVILRVVDEQLATYTNEPQTIDDALQHLSVAELVEVLIILGTYALIARVIRGLKIDDDVPIRPEGLHEMLKKSVTPTVPKKDQGGVAAAAAAGQ</sequence>
<dbReference type="SUPFAM" id="SSF69118">
    <property type="entry name" value="AhpD-like"/>
    <property type="match status" value="1"/>
</dbReference>
<accession>A0AA39Y903</accession>
<dbReference type="PANTHER" id="PTHR34846:SF5">
    <property type="entry name" value="CARBOXYMUCONOLACTONE DECARBOXYLASE-LIKE DOMAIN-CONTAINING PROTEIN"/>
    <property type="match status" value="1"/>
</dbReference>
<dbReference type="EMBL" id="JAUJDW010000041">
    <property type="protein sequence ID" value="KAK0647919.1"/>
    <property type="molecule type" value="Genomic_DNA"/>
</dbReference>